<dbReference type="PANTHER" id="PTHR19139:SF283">
    <property type="entry name" value="AQUAPORIN"/>
    <property type="match status" value="1"/>
</dbReference>
<dbReference type="InterPro" id="IPR000425">
    <property type="entry name" value="MIP"/>
</dbReference>
<dbReference type="Proteomes" id="UP000813385">
    <property type="component" value="Unassembled WGS sequence"/>
</dbReference>
<feature type="transmembrane region" description="Helical" evidence="10">
    <location>
        <begin position="196"/>
        <end position="217"/>
    </location>
</feature>
<evidence type="ECO:0000256" key="5">
    <source>
        <dbReference type="ARBA" id="ARBA00022989"/>
    </source>
</evidence>
<dbReference type="InterPro" id="IPR023271">
    <property type="entry name" value="Aquaporin-like"/>
</dbReference>
<keyword evidence="5 10" id="KW-1133">Transmembrane helix</keyword>
<dbReference type="OrthoDB" id="3222at2759"/>
<evidence type="ECO:0000256" key="8">
    <source>
        <dbReference type="RuleBase" id="RU000477"/>
    </source>
</evidence>
<evidence type="ECO:0000256" key="10">
    <source>
        <dbReference type="SAM" id="Phobius"/>
    </source>
</evidence>
<evidence type="ECO:0000256" key="3">
    <source>
        <dbReference type="ARBA" id="ARBA00022692"/>
    </source>
</evidence>
<dbReference type="GO" id="GO:0005886">
    <property type="term" value="C:plasma membrane"/>
    <property type="evidence" value="ECO:0007669"/>
    <property type="project" value="TreeGrafter"/>
</dbReference>
<evidence type="ECO:0000313" key="11">
    <source>
        <dbReference type="EMBL" id="KAH7369309.1"/>
    </source>
</evidence>
<dbReference type="PANTHER" id="PTHR19139">
    <property type="entry name" value="AQUAPORIN TRANSPORTER"/>
    <property type="match status" value="1"/>
</dbReference>
<feature type="transmembrane region" description="Helical" evidence="10">
    <location>
        <begin position="170"/>
        <end position="189"/>
    </location>
</feature>
<protein>
    <submittedName>
        <fullName evidence="11">Aquaporin-like protein</fullName>
    </submittedName>
</protein>
<dbReference type="GO" id="GO:0015250">
    <property type="term" value="F:water channel activity"/>
    <property type="evidence" value="ECO:0007669"/>
    <property type="project" value="TreeGrafter"/>
</dbReference>
<dbReference type="Gene3D" id="1.20.1080.10">
    <property type="entry name" value="Glycerol uptake facilitator protein"/>
    <property type="match status" value="1"/>
</dbReference>
<keyword evidence="4" id="KW-0677">Repeat</keyword>
<feature type="transmembrane region" description="Helical" evidence="10">
    <location>
        <begin position="82"/>
        <end position="101"/>
    </location>
</feature>
<reference evidence="11" key="1">
    <citation type="journal article" date="2021" name="Nat. Commun.">
        <title>Genetic determinants of endophytism in the Arabidopsis root mycobiome.</title>
        <authorList>
            <person name="Mesny F."/>
            <person name="Miyauchi S."/>
            <person name="Thiergart T."/>
            <person name="Pickel B."/>
            <person name="Atanasova L."/>
            <person name="Karlsson M."/>
            <person name="Huettel B."/>
            <person name="Barry K.W."/>
            <person name="Haridas S."/>
            <person name="Chen C."/>
            <person name="Bauer D."/>
            <person name="Andreopoulos W."/>
            <person name="Pangilinan J."/>
            <person name="LaButti K."/>
            <person name="Riley R."/>
            <person name="Lipzen A."/>
            <person name="Clum A."/>
            <person name="Drula E."/>
            <person name="Henrissat B."/>
            <person name="Kohler A."/>
            <person name="Grigoriev I.V."/>
            <person name="Martin F.M."/>
            <person name="Hacquard S."/>
        </authorList>
    </citation>
    <scope>NUCLEOTIDE SEQUENCE</scope>
    <source>
        <strain evidence="11">MPI-CAGE-AT-0016</strain>
    </source>
</reference>
<comment type="caution">
    <text evidence="11">The sequence shown here is derived from an EMBL/GenBank/DDBJ whole genome shotgun (WGS) entry which is preliminary data.</text>
</comment>
<feature type="region of interest" description="Disordered" evidence="9">
    <location>
        <begin position="1"/>
        <end position="31"/>
    </location>
</feature>
<dbReference type="PRINTS" id="PR00783">
    <property type="entry name" value="MINTRINSICP"/>
</dbReference>
<accession>A0A8K0TTC2</accession>
<feature type="transmembrane region" description="Helical" evidence="10">
    <location>
        <begin position="242"/>
        <end position="261"/>
    </location>
</feature>
<comment type="catalytic activity">
    <reaction evidence="7">
        <text>H2O(in) = H2O(out)</text>
        <dbReference type="Rhea" id="RHEA:29667"/>
        <dbReference type="ChEBI" id="CHEBI:15377"/>
    </reaction>
</comment>
<dbReference type="Pfam" id="PF00230">
    <property type="entry name" value="MIP"/>
    <property type="match status" value="1"/>
</dbReference>
<sequence>MTPHSPTPMKPIDDHRESRATNGHGSRRQQRHLGPMGGHFVAACGEFVGTFLFLYMAYGGHLMIISTEAGGAVGGGASNTTFIWIAFAYGFSLLVNVWAFYRISGGLFNPAVTLSLCLSGGVPWIRGALFLFPAQLLASMCAGGLVEAMFPGNVADVNTLLNGRTSQAQGVFLEMFFTSQLVIVVLMLAKEKSRDTFLAPIGIGLALFVAMIPGVWVTGGSLNPVRSFGCAVAGRDFPSYHWIYWLGPCLGALLATGFYWAMKVLHYEEANPGQDAPHPDAVEP</sequence>
<dbReference type="EMBL" id="JAGPXD010000002">
    <property type="protein sequence ID" value="KAH7369309.1"/>
    <property type="molecule type" value="Genomic_DNA"/>
</dbReference>
<comment type="similarity">
    <text evidence="2 8">Belongs to the MIP/aquaporin (TC 1.A.8) family.</text>
</comment>
<name>A0A8K0TTC2_9PEZI</name>
<keyword evidence="8" id="KW-0813">Transport</keyword>
<proteinExistence type="inferred from homology"/>
<evidence type="ECO:0000256" key="6">
    <source>
        <dbReference type="ARBA" id="ARBA00023136"/>
    </source>
</evidence>
<evidence type="ECO:0000256" key="9">
    <source>
        <dbReference type="SAM" id="MobiDB-lite"/>
    </source>
</evidence>
<keyword evidence="3 8" id="KW-0812">Transmembrane</keyword>
<keyword evidence="12" id="KW-1185">Reference proteome</keyword>
<evidence type="ECO:0000256" key="2">
    <source>
        <dbReference type="ARBA" id="ARBA00006175"/>
    </source>
</evidence>
<comment type="subcellular location">
    <subcellularLocation>
        <location evidence="1">Membrane</location>
        <topology evidence="1">Multi-pass membrane protein</topology>
    </subcellularLocation>
</comment>
<evidence type="ECO:0000256" key="4">
    <source>
        <dbReference type="ARBA" id="ARBA00022737"/>
    </source>
</evidence>
<evidence type="ECO:0000256" key="1">
    <source>
        <dbReference type="ARBA" id="ARBA00004141"/>
    </source>
</evidence>
<dbReference type="InterPro" id="IPR034294">
    <property type="entry name" value="Aquaporin_transptr"/>
</dbReference>
<dbReference type="SUPFAM" id="SSF81338">
    <property type="entry name" value="Aquaporin-like"/>
    <property type="match status" value="1"/>
</dbReference>
<feature type="transmembrane region" description="Helical" evidence="10">
    <location>
        <begin position="37"/>
        <end position="58"/>
    </location>
</feature>
<evidence type="ECO:0000313" key="12">
    <source>
        <dbReference type="Proteomes" id="UP000813385"/>
    </source>
</evidence>
<evidence type="ECO:0000256" key="7">
    <source>
        <dbReference type="ARBA" id="ARBA00034651"/>
    </source>
</evidence>
<organism evidence="11 12">
    <name type="scientific">Plectosphaerella cucumerina</name>
    <dbReference type="NCBI Taxonomy" id="40658"/>
    <lineage>
        <taxon>Eukaryota</taxon>
        <taxon>Fungi</taxon>
        <taxon>Dikarya</taxon>
        <taxon>Ascomycota</taxon>
        <taxon>Pezizomycotina</taxon>
        <taxon>Sordariomycetes</taxon>
        <taxon>Hypocreomycetidae</taxon>
        <taxon>Glomerellales</taxon>
        <taxon>Plectosphaerellaceae</taxon>
        <taxon>Plectosphaerella</taxon>
    </lineage>
</organism>
<keyword evidence="6 10" id="KW-0472">Membrane</keyword>
<gene>
    <name evidence="11" type="ORF">B0T11DRAFT_72344</name>
</gene>
<dbReference type="AlphaFoldDB" id="A0A8K0TTC2"/>